<evidence type="ECO:0000259" key="3">
    <source>
        <dbReference type="PROSITE" id="PS50842"/>
    </source>
</evidence>
<feature type="domain" description="Expansin-like CBD" evidence="4">
    <location>
        <begin position="165"/>
        <end position="247"/>
    </location>
</feature>
<proteinExistence type="evidence at transcript level"/>
<sequence length="253" mass="27296">MASSMTVSSFRLCILLVILERVFSACDDCVSSRASYYGSPDSLGNDRGACGYGSFGRNLNGGDVACAAQLYRDGLGCGACYQVICTNQDLCTEGGVKIVITDMGQGDRTDFILSRHGYAKLGLSANASDQLVAMGVVDIQYKRVSCQYPGQNLMFKIDESTNFPYYLAFIFWYQAGQKDILAVDVCETATLQCKLRVTNHGAVWDVVSPPAGDLSIRFLVSDGDQQQWITAANAIPANWTAGAVYDSGIQLDS</sequence>
<dbReference type="InterPro" id="IPR036749">
    <property type="entry name" value="Expansin_CBD_sf"/>
</dbReference>
<organism evidence="5">
    <name type="scientific">Pinus taeda</name>
    <name type="common">Loblolly pine</name>
    <dbReference type="NCBI Taxonomy" id="3352"/>
    <lineage>
        <taxon>Eukaryota</taxon>
        <taxon>Viridiplantae</taxon>
        <taxon>Streptophyta</taxon>
        <taxon>Embryophyta</taxon>
        <taxon>Tracheophyta</taxon>
        <taxon>Spermatophyta</taxon>
        <taxon>Pinopsida</taxon>
        <taxon>Pinidae</taxon>
        <taxon>Conifers I</taxon>
        <taxon>Pinales</taxon>
        <taxon>Pinaceae</taxon>
        <taxon>Pinus</taxon>
        <taxon>Pinus subgen. Pinus</taxon>
    </lineage>
</organism>
<dbReference type="InterPro" id="IPR007118">
    <property type="entry name" value="Expan_Lol_pI"/>
</dbReference>
<feature type="domain" description="Expansin-like EG45" evidence="3">
    <location>
        <begin position="47"/>
        <end position="151"/>
    </location>
</feature>
<reference evidence="5" key="1">
    <citation type="submission" date="2018-03" db="EMBL/GenBank/DDBJ databases">
        <title>Loblolly pine cDNA sequences associated with carbon metabolism, wood formation, and disease resistance.</title>
        <authorList>
            <person name="Nairn C.J."/>
            <person name="Dean J.F.D."/>
            <person name="Peterson D.G."/>
        </authorList>
    </citation>
    <scope>NUCLEOTIDE SEQUENCE</scope>
    <source>
        <tissue evidence="5">Developing xylem</tissue>
    </source>
</reference>
<feature type="signal peptide" evidence="2">
    <location>
        <begin position="1"/>
        <end position="24"/>
    </location>
</feature>
<accession>A0A3G6JFD6</accession>
<dbReference type="PROSITE" id="PS50843">
    <property type="entry name" value="EXPANSIN_CBD"/>
    <property type="match status" value="1"/>
</dbReference>
<evidence type="ECO:0000259" key="4">
    <source>
        <dbReference type="PROSITE" id="PS50843"/>
    </source>
</evidence>
<name>A0A3G6JFD6_PINTA</name>
<dbReference type="AlphaFoldDB" id="A0A3G6JFD6"/>
<dbReference type="Gene3D" id="2.60.40.760">
    <property type="entry name" value="Expansin, cellulose-binding-like domain"/>
    <property type="match status" value="1"/>
</dbReference>
<dbReference type="Pfam" id="PF01357">
    <property type="entry name" value="Expansin_C"/>
    <property type="match status" value="1"/>
</dbReference>
<dbReference type="InterPro" id="IPR007112">
    <property type="entry name" value="Expansin/allergen_DPBB_dom"/>
</dbReference>
<comment type="similarity">
    <text evidence="1">Belongs to the expansin family.</text>
</comment>
<evidence type="ECO:0000256" key="1">
    <source>
        <dbReference type="RuleBase" id="RU003460"/>
    </source>
</evidence>
<dbReference type="InterPro" id="IPR036908">
    <property type="entry name" value="RlpA-like_sf"/>
</dbReference>
<dbReference type="SUPFAM" id="SSF50685">
    <property type="entry name" value="Barwin-like endoglucanases"/>
    <property type="match status" value="1"/>
</dbReference>
<dbReference type="PANTHER" id="PTHR31692:SF92">
    <property type="entry name" value="EXPANSIN-LIKE B1"/>
    <property type="match status" value="1"/>
</dbReference>
<dbReference type="OMA" id="NGDETWV"/>
<dbReference type="EMBL" id="MH017219">
    <property type="protein sequence ID" value="AZA14764.1"/>
    <property type="molecule type" value="mRNA"/>
</dbReference>
<dbReference type="Gene3D" id="2.40.40.10">
    <property type="entry name" value="RlpA-like domain"/>
    <property type="match status" value="1"/>
</dbReference>
<dbReference type="PROSITE" id="PS50842">
    <property type="entry name" value="EXPANSIN_EG45"/>
    <property type="match status" value="1"/>
</dbReference>
<dbReference type="SUPFAM" id="SSF49590">
    <property type="entry name" value="PHL pollen allergen"/>
    <property type="match status" value="1"/>
</dbReference>
<evidence type="ECO:0000256" key="2">
    <source>
        <dbReference type="SAM" id="SignalP"/>
    </source>
</evidence>
<dbReference type="CDD" id="cd22277">
    <property type="entry name" value="DPBB_EXLB_N"/>
    <property type="match status" value="1"/>
</dbReference>
<dbReference type="InterPro" id="IPR007117">
    <property type="entry name" value="Expansin_CBD"/>
</dbReference>
<dbReference type="InterPro" id="IPR009009">
    <property type="entry name" value="RlpA-like_DPBB"/>
</dbReference>
<dbReference type="PRINTS" id="PR01225">
    <property type="entry name" value="EXPANSNFAMLY"/>
</dbReference>
<dbReference type="PANTHER" id="PTHR31692">
    <property type="entry name" value="EXPANSIN-B3"/>
    <property type="match status" value="1"/>
</dbReference>
<dbReference type="GO" id="GO:0005576">
    <property type="term" value="C:extracellular region"/>
    <property type="evidence" value="ECO:0007669"/>
    <property type="project" value="InterPro"/>
</dbReference>
<evidence type="ECO:0000313" key="5">
    <source>
        <dbReference type="EMBL" id="AZA14764.1"/>
    </source>
</evidence>
<dbReference type="Pfam" id="PF03330">
    <property type="entry name" value="DPBB_1"/>
    <property type="match status" value="1"/>
</dbReference>
<protein>
    <submittedName>
        <fullName evidence="5">Expansin-like B1</fullName>
    </submittedName>
</protein>
<keyword evidence="2" id="KW-0732">Signal</keyword>
<feature type="chain" id="PRO_5018178714" evidence="2">
    <location>
        <begin position="25"/>
        <end position="253"/>
    </location>
</feature>
<gene>
    <name evidence="5" type="primary">beta</name>
</gene>